<dbReference type="VEuPathDB" id="FungiDB:CJJ07_002037"/>
<dbReference type="VEuPathDB" id="FungiDB:QG37_07854"/>
<dbReference type="Pfam" id="PF10471">
    <property type="entry name" value="ANAPC_CDC26"/>
    <property type="match status" value="1"/>
</dbReference>
<dbReference type="EMBL" id="LGST01000064">
    <property type="protein sequence ID" value="KND95898.1"/>
    <property type="molecule type" value="Genomic_DNA"/>
</dbReference>
<dbReference type="InterPro" id="IPR018860">
    <property type="entry name" value="APC_suCDC26"/>
</dbReference>
<evidence type="ECO:0000256" key="1">
    <source>
        <dbReference type="ARBA" id="ARBA00022786"/>
    </source>
</evidence>
<dbReference type="GO" id="GO:0005680">
    <property type="term" value="C:anaphase-promoting complex"/>
    <property type="evidence" value="ECO:0007669"/>
    <property type="project" value="InterPro"/>
</dbReference>
<keyword evidence="1" id="KW-0833">Ubl conjugation pathway</keyword>
<sequence length="68" mass="7588">MFRRPATTIKLTPEDVLEYDDSVAVQKTQLLGGHIDLNQELETSQANLPIKEPSVQGRNERMGVTIGH</sequence>
<dbReference type="Proteomes" id="UP000037122">
    <property type="component" value="Unassembled WGS sequence"/>
</dbReference>
<dbReference type="AlphaFoldDB" id="A0A0L0NPB5"/>
<protein>
    <submittedName>
        <fullName evidence="2">Uncharacterized protein</fullName>
    </submittedName>
</protein>
<comment type="caution">
    <text evidence="2">The sequence shown here is derived from an EMBL/GenBank/DDBJ whole genome shotgun (WGS) entry which is preliminary data.</text>
</comment>
<evidence type="ECO:0000313" key="2">
    <source>
        <dbReference type="EMBL" id="KND95898.1"/>
    </source>
</evidence>
<gene>
    <name evidence="2" type="ORF">QG37_07854</name>
</gene>
<dbReference type="GO" id="GO:0031145">
    <property type="term" value="P:anaphase-promoting complex-dependent catabolic process"/>
    <property type="evidence" value="ECO:0007669"/>
    <property type="project" value="InterPro"/>
</dbReference>
<name>A0A0L0NPB5_CANAR</name>
<reference evidence="3" key="1">
    <citation type="journal article" date="2015" name="BMC Genomics">
        <title>Draft genome of a commonly misdiagnosed multidrug resistant pathogen Candida auris.</title>
        <authorList>
            <person name="Chatterjee S."/>
            <person name="Alampalli S.V."/>
            <person name="Nageshan R.K."/>
            <person name="Chettiar S.T."/>
            <person name="Joshi S."/>
            <person name="Tatu U.S."/>
        </authorList>
    </citation>
    <scope>NUCLEOTIDE SEQUENCE [LARGE SCALE GENOMIC DNA]</scope>
    <source>
        <strain evidence="3">6684</strain>
    </source>
</reference>
<accession>A0A0L0NPB5</accession>
<proteinExistence type="predicted"/>
<organism evidence="2 3">
    <name type="scientific">Candidozyma auris</name>
    <name type="common">Yeast</name>
    <name type="synonym">Candida auris</name>
    <dbReference type="NCBI Taxonomy" id="498019"/>
    <lineage>
        <taxon>Eukaryota</taxon>
        <taxon>Fungi</taxon>
        <taxon>Dikarya</taxon>
        <taxon>Ascomycota</taxon>
        <taxon>Saccharomycotina</taxon>
        <taxon>Pichiomycetes</taxon>
        <taxon>Metschnikowiaceae</taxon>
        <taxon>Candidozyma</taxon>
    </lineage>
</organism>
<evidence type="ECO:0000313" key="3">
    <source>
        <dbReference type="Proteomes" id="UP000037122"/>
    </source>
</evidence>